<evidence type="ECO:0000256" key="1">
    <source>
        <dbReference type="SAM" id="MobiDB-lite"/>
    </source>
</evidence>
<comment type="caution">
    <text evidence="3">The sequence shown here is derived from an EMBL/GenBank/DDBJ whole genome shotgun (WGS) entry which is preliminary data.</text>
</comment>
<accession>A0AAN6Y6K8</accession>
<reference evidence="3" key="1">
    <citation type="journal article" date="2023" name="Mol. Phylogenet. Evol.">
        <title>Genome-scale phylogeny and comparative genomics of the fungal order Sordariales.</title>
        <authorList>
            <person name="Hensen N."/>
            <person name="Bonometti L."/>
            <person name="Westerberg I."/>
            <person name="Brannstrom I.O."/>
            <person name="Guillou S."/>
            <person name="Cros-Aarteil S."/>
            <person name="Calhoun S."/>
            <person name="Haridas S."/>
            <person name="Kuo A."/>
            <person name="Mondo S."/>
            <person name="Pangilinan J."/>
            <person name="Riley R."/>
            <person name="LaButti K."/>
            <person name="Andreopoulos B."/>
            <person name="Lipzen A."/>
            <person name="Chen C."/>
            <person name="Yan M."/>
            <person name="Daum C."/>
            <person name="Ng V."/>
            <person name="Clum A."/>
            <person name="Steindorff A."/>
            <person name="Ohm R.A."/>
            <person name="Martin F."/>
            <person name="Silar P."/>
            <person name="Natvig D.O."/>
            <person name="Lalanne C."/>
            <person name="Gautier V."/>
            <person name="Ament-Velasquez S.L."/>
            <person name="Kruys A."/>
            <person name="Hutchinson M.I."/>
            <person name="Powell A.J."/>
            <person name="Barry K."/>
            <person name="Miller A.N."/>
            <person name="Grigoriev I.V."/>
            <person name="Debuchy R."/>
            <person name="Gladieux P."/>
            <person name="Hiltunen Thoren M."/>
            <person name="Johannesson H."/>
        </authorList>
    </citation>
    <scope>NUCLEOTIDE SEQUENCE</scope>
    <source>
        <strain evidence="3">PSN293</strain>
    </source>
</reference>
<proteinExistence type="predicted"/>
<feature type="region of interest" description="Disordered" evidence="1">
    <location>
        <begin position="338"/>
        <end position="369"/>
    </location>
</feature>
<evidence type="ECO:0000313" key="3">
    <source>
        <dbReference type="EMBL" id="KAK4213103.1"/>
    </source>
</evidence>
<reference evidence="3" key="2">
    <citation type="submission" date="2023-05" db="EMBL/GenBank/DDBJ databases">
        <authorList>
            <consortium name="Lawrence Berkeley National Laboratory"/>
            <person name="Steindorff A."/>
            <person name="Hensen N."/>
            <person name="Bonometti L."/>
            <person name="Westerberg I."/>
            <person name="Brannstrom I.O."/>
            <person name="Guillou S."/>
            <person name="Cros-Aarteil S."/>
            <person name="Calhoun S."/>
            <person name="Haridas S."/>
            <person name="Kuo A."/>
            <person name="Mondo S."/>
            <person name="Pangilinan J."/>
            <person name="Riley R."/>
            <person name="Labutti K."/>
            <person name="Andreopoulos B."/>
            <person name="Lipzen A."/>
            <person name="Chen C."/>
            <person name="Yanf M."/>
            <person name="Daum C."/>
            <person name="Ng V."/>
            <person name="Clum A."/>
            <person name="Ohm R."/>
            <person name="Martin F."/>
            <person name="Silar P."/>
            <person name="Natvig D."/>
            <person name="Lalanne C."/>
            <person name="Gautier V."/>
            <person name="Ament-Velasquez S.L."/>
            <person name="Kruys A."/>
            <person name="Hutchinson M.I."/>
            <person name="Powell A.J."/>
            <person name="Barry K."/>
            <person name="Miller A.N."/>
            <person name="Grigoriev I.V."/>
            <person name="Debuchy R."/>
            <person name="Gladieux P."/>
            <person name="Thoren M.H."/>
            <person name="Johannesson H."/>
        </authorList>
    </citation>
    <scope>NUCLEOTIDE SEQUENCE</scope>
    <source>
        <strain evidence="3">PSN293</strain>
    </source>
</reference>
<keyword evidence="4" id="KW-1185">Reference proteome</keyword>
<evidence type="ECO:0000259" key="2">
    <source>
        <dbReference type="Pfam" id="PF20263"/>
    </source>
</evidence>
<dbReference type="EMBL" id="MU858115">
    <property type="protein sequence ID" value="KAK4213103.1"/>
    <property type="molecule type" value="Genomic_DNA"/>
</dbReference>
<feature type="compositionally biased region" description="Basic and acidic residues" evidence="1">
    <location>
        <begin position="354"/>
        <end position="369"/>
    </location>
</feature>
<sequence length="388" mass="45459">MKSSLPIPHPKTTLHLYRHLLRESSYLPPVVRPHIDRLIKFRVRRLQCDDDPKRHIQYGHSKLRLLRAANGGDLLRMQRVLDHAFGRRGKRRRELWDQFMYSEPLQVEKPLFHPKRPASDVSAERNPDFLDRWDLDKLAAFLKSQASQTSATQRKNFSFTRPEKNIPAESIWGLPLVPELARGKLRRGWIQAAQKTLPPIPKTEWETLRDIVEGKARKEVYCIPERRSVARARHGIEPDQDEWKWLPYAIKSVHGLRSQASRQNRLLSGIKDDDTPTGPPPVLGVHNFTPRAWRRMFLTLWEQCAYIEKGAEGKKWNIVWGRLHAHSRTPKSALKFFDDAKAKDSRRKPQKQPRMPEKKPSEVLDEDHGKDGFFYKASRLFTDWLNRV</sequence>
<dbReference type="Pfam" id="PF20263">
    <property type="entry name" value="LYRM2-like"/>
    <property type="match status" value="1"/>
</dbReference>
<feature type="domain" description="LYR motif-containing protein Cup1-like N-terminal" evidence="2">
    <location>
        <begin position="16"/>
        <end position="95"/>
    </location>
</feature>
<gene>
    <name evidence="3" type="ORF">QBC37DRAFT_181573</name>
</gene>
<name>A0AAN6Y6K8_9PEZI</name>
<organism evidence="3 4">
    <name type="scientific">Rhypophila decipiens</name>
    <dbReference type="NCBI Taxonomy" id="261697"/>
    <lineage>
        <taxon>Eukaryota</taxon>
        <taxon>Fungi</taxon>
        <taxon>Dikarya</taxon>
        <taxon>Ascomycota</taxon>
        <taxon>Pezizomycotina</taxon>
        <taxon>Sordariomycetes</taxon>
        <taxon>Sordariomycetidae</taxon>
        <taxon>Sordariales</taxon>
        <taxon>Naviculisporaceae</taxon>
        <taxon>Rhypophila</taxon>
    </lineage>
</organism>
<dbReference type="Proteomes" id="UP001301769">
    <property type="component" value="Unassembled WGS sequence"/>
</dbReference>
<evidence type="ECO:0000313" key="4">
    <source>
        <dbReference type="Proteomes" id="UP001301769"/>
    </source>
</evidence>
<protein>
    <recommendedName>
        <fullName evidence="2">LYR motif-containing protein Cup1-like N-terminal domain-containing protein</fullName>
    </recommendedName>
</protein>
<dbReference type="InterPro" id="IPR046896">
    <property type="entry name" value="Cup1-like_N"/>
</dbReference>
<dbReference type="CDD" id="cd20273">
    <property type="entry name" value="Complex1_LYR_unchar"/>
    <property type="match status" value="1"/>
</dbReference>
<dbReference type="AlphaFoldDB" id="A0AAN6Y6K8"/>